<protein>
    <submittedName>
        <fullName evidence="1">23923_t:CDS:1</fullName>
    </submittedName>
</protein>
<feature type="non-terminal residue" evidence="1">
    <location>
        <position position="1"/>
    </location>
</feature>
<dbReference type="Proteomes" id="UP000789920">
    <property type="component" value="Unassembled WGS sequence"/>
</dbReference>
<evidence type="ECO:0000313" key="2">
    <source>
        <dbReference type="Proteomes" id="UP000789920"/>
    </source>
</evidence>
<reference evidence="1" key="1">
    <citation type="submission" date="2021-06" db="EMBL/GenBank/DDBJ databases">
        <authorList>
            <person name="Kallberg Y."/>
            <person name="Tangrot J."/>
            <person name="Rosling A."/>
        </authorList>
    </citation>
    <scope>NUCLEOTIDE SEQUENCE</scope>
    <source>
        <strain evidence="1">MA461A</strain>
    </source>
</reference>
<sequence length="52" mass="6031">LHHQVDNSNDKDPNTKDDDFNDEDSDITDDDSNNEAPKRQLHQSSRIDSMFN</sequence>
<organism evidence="1 2">
    <name type="scientific">Racocetra persica</name>
    <dbReference type="NCBI Taxonomy" id="160502"/>
    <lineage>
        <taxon>Eukaryota</taxon>
        <taxon>Fungi</taxon>
        <taxon>Fungi incertae sedis</taxon>
        <taxon>Mucoromycota</taxon>
        <taxon>Glomeromycotina</taxon>
        <taxon>Glomeromycetes</taxon>
        <taxon>Diversisporales</taxon>
        <taxon>Gigasporaceae</taxon>
        <taxon>Racocetra</taxon>
    </lineage>
</organism>
<dbReference type="EMBL" id="CAJVQC010009049">
    <property type="protein sequence ID" value="CAG8599818.1"/>
    <property type="molecule type" value="Genomic_DNA"/>
</dbReference>
<keyword evidence="2" id="KW-1185">Reference proteome</keyword>
<proteinExistence type="predicted"/>
<comment type="caution">
    <text evidence="1">The sequence shown here is derived from an EMBL/GenBank/DDBJ whole genome shotgun (WGS) entry which is preliminary data.</text>
</comment>
<gene>
    <name evidence="1" type="ORF">RPERSI_LOCUS5872</name>
</gene>
<accession>A0ACA9MR59</accession>
<name>A0ACA9MR59_9GLOM</name>
<evidence type="ECO:0000313" key="1">
    <source>
        <dbReference type="EMBL" id="CAG8599818.1"/>
    </source>
</evidence>